<organism evidence="3 4">
    <name type="scientific">Enterococcus diestrammenae</name>
    <dbReference type="NCBI Taxonomy" id="1155073"/>
    <lineage>
        <taxon>Bacteria</taxon>
        <taxon>Bacillati</taxon>
        <taxon>Bacillota</taxon>
        <taxon>Bacilli</taxon>
        <taxon>Lactobacillales</taxon>
        <taxon>Enterococcaceae</taxon>
        <taxon>Enterococcus</taxon>
    </lineage>
</organism>
<dbReference type="Gene3D" id="3.40.50.450">
    <property type="match status" value="1"/>
</dbReference>
<feature type="domain" description="Smf/DprA SLOG" evidence="2">
    <location>
        <begin position="75"/>
        <end position="283"/>
    </location>
</feature>
<dbReference type="SUPFAM" id="SSF102405">
    <property type="entry name" value="MCP/YpsA-like"/>
    <property type="match status" value="1"/>
</dbReference>
<evidence type="ECO:0000313" key="4">
    <source>
        <dbReference type="Proteomes" id="UP001429357"/>
    </source>
</evidence>
<dbReference type="InterPro" id="IPR003488">
    <property type="entry name" value="DprA"/>
</dbReference>
<gene>
    <name evidence="3" type="ORF">BAU18_001362</name>
</gene>
<dbReference type="RefSeq" id="WP_161868489.1">
    <property type="nucleotide sequence ID" value="NZ_MAEI02000001.1"/>
</dbReference>
<sequence length="286" mass="32046">MSREVLLVKLALCQGMGIEKKWRLLQYAQHYQRSDLSFQEILQVLGYNRFSETLRQNWQSLTPDEINQRMLGQKYLSYDSPLYPTNLKEIAYPPLVLFYEGRKELLQKRLVAFVGARDATAYGKRVIDFLVPEVVRANYVVVSGLAKGIDSCAHEAAMVCGGYTIGVLGTGVDLCYPSQSRPIYQKMKKEHLLISEYPRGTTPQKHHFPMRNRIIAGLSQGLCVIEAKSRSGSLITAQQALEDGREVFAVPGDVLTGHSAGCHDLIQDGAKCVHSPEDILSELPQF</sequence>
<proteinExistence type="inferred from homology"/>
<comment type="similarity">
    <text evidence="1">Belongs to the DprA/Smf family.</text>
</comment>
<evidence type="ECO:0000256" key="1">
    <source>
        <dbReference type="ARBA" id="ARBA00006525"/>
    </source>
</evidence>
<accession>A0ABV0F3D4</accession>
<evidence type="ECO:0000259" key="2">
    <source>
        <dbReference type="Pfam" id="PF02481"/>
    </source>
</evidence>
<name>A0ABV0F3D4_9ENTE</name>
<reference evidence="4" key="1">
    <citation type="submission" date="2016-06" db="EMBL/GenBank/DDBJ databases">
        <title>Four novel species of enterococci isolated from chicken manure.</title>
        <authorList>
            <person name="Van Tyne D."/>
        </authorList>
    </citation>
    <scope>NUCLEOTIDE SEQUENCE [LARGE SCALE GENOMIC DNA]</scope>
    <source>
        <strain evidence="4">JM9A</strain>
    </source>
</reference>
<dbReference type="NCBIfam" id="TIGR00732">
    <property type="entry name" value="dprA"/>
    <property type="match status" value="1"/>
</dbReference>
<dbReference type="Pfam" id="PF02481">
    <property type="entry name" value="DNA_processg_A"/>
    <property type="match status" value="1"/>
</dbReference>
<dbReference type="PANTHER" id="PTHR43022:SF1">
    <property type="entry name" value="PROTEIN SMF"/>
    <property type="match status" value="1"/>
</dbReference>
<reference evidence="3 4" key="2">
    <citation type="submission" date="2024-02" db="EMBL/GenBank/DDBJ databases">
        <title>The Genome Sequence of Enterococcus diestrammenae JM9A.</title>
        <authorList>
            <person name="Earl A."/>
            <person name="Manson A."/>
            <person name="Gilmore M."/>
            <person name="Sanders J."/>
            <person name="Shea T."/>
            <person name="Howe W."/>
            <person name="Livny J."/>
            <person name="Cuomo C."/>
            <person name="Neafsey D."/>
            <person name="Birren B."/>
        </authorList>
    </citation>
    <scope>NUCLEOTIDE SEQUENCE [LARGE SCALE GENOMIC DNA]</scope>
    <source>
        <strain evidence="3 4">JM9A</strain>
    </source>
</reference>
<dbReference type="PANTHER" id="PTHR43022">
    <property type="entry name" value="PROTEIN SMF"/>
    <property type="match status" value="1"/>
</dbReference>
<comment type="caution">
    <text evidence="3">The sequence shown here is derived from an EMBL/GenBank/DDBJ whole genome shotgun (WGS) entry which is preliminary data.</text>
</comment>
<evidence type="ECO:0000313" key="3">
    <source>
        <dbReference type="EMBL" id="MEO1781774.1"/>
    </source>
</evidence>
<dbReference type="InterPro" id="IPR057666">
    <property type="entry name" value="DrpA_SLOG"/>
</dbReference>
<keyword evidence="4" id="KW-1185">Reference proteome</keyword>
<dbReference type="Proteomes" id="UP001429357">
    <property type="component" value="Unassembled WGS sequence"/>
</dbReference>
<dbReference type="EMBL" id="MAEI02000001">
    <property type="protein sequence ID" value="MEO1781774.1"/>
    <property type="molecule type" value="Genomic_DNA"/>
</dbReference>
<protein>
    <submittedName>
        <fullName evidence="3">DNA protecting protein DprA</fullName>
    </submittedName>
</protein>